<dbReference type="GeneID" id="41968746"/>
<keyword evidence="8" id="KW-0186">Copper</keyword>
<evidence type="ECO:0000259" key="14">
    <source>
        <dbReference type="Pfam" id="PF07731"/>
    </source>
</evidence>
<comment type="catalytic activity">
    <reaction evidence="1">
        <text>4 hydroquinone + O2 = 4 benzosemiquinone + 2 H2O</text>
        <dbReference type="Rhea" id="RHEA:11276"/>
        <dbReference type="ChEBI" id="CHEBI:15377"/>
        <dbReference type="ChEBI" id="CHEBI:15379"/>
        <dbReference type="ChEBI" id="CHEBI:17594"/>
        <dbReference type="ChEBI" id="CHEBI:17977"/>
        <dbReference type="EC" id="1.10.3.2"/>
    </reaction>
</comment>
<proteinExistence type="inferred from homology"/>
<dbReference type="Proteomes" id="UP000319257">
    <property type="component" value="Unassembled WGS sequence"/>
</dbReference>
<evidence type="ECO:0000256" key="5">
    <source>
        <dbReference type="ARBA" id="ARBA00022723"/>
    </source>
</evidence>
<accession>A0A507AKG9</accession>
<evidence type="ECO:0000259" key="13">
    <source>
        <dbReference type="Pfam" id="PF00394"/>
    </source>
</evidence>
<dbReference type="STRING" id="1093900.A0A507AKG9"/>
<keyword evidence="5" id="KW-0479">Metal-binding</keyword>
<comment type="caution">
    <text evidence="16">The sequence shown here is derived from an EMBL/GenBank/DDBJ whole genome shotgun (WGS) entry which is preliminary data.</text>
</comment>
<evidence type="ECO:0000259" key="15">
    <source>
        <dbReference type="Pfam" id="PF07732"/>
    </source>
</evidence>
<organism evidence="16 17">
    <name type="scientific">Thyridium curvatum</name>
    <dbReference type="NCBI Taxonomy" id="1093900"/>
    <lineage>
        <taxon>Eukaryota</taxon>
        <taxon>Fungi</taxon>
        <taxon>Dikarya</taxon>
        <taxon>Ascomycota</taxon>
        <taxon>Pezizomycotina</taxon>
        <taxon>Sordariomycetes</taxon>
        <taxon>Sordariomycetidae</taxon>
        <taxon>Thyridiales</taxon>
        <taxon>Thyridiaceae</taxon>
        <taxon>Thyridium</taxon>
    </lineage>
</organism>
<evidence type="ECO:0000256" key="11">
    <source>
        <dbReference type="ARBA" id="ARBA00023185"/>
    </source>
</evidence>
<dbReference type="InterPro" id="IPR001117">
    <property type="entry name" value="Cu-oxidase_2nd"/>
</dbReference>
<dbReference type="InterPro" id="IPR008972">
    <property type="entry name" value="Cupredoxin"/>
</dbReference>
<evidence type="ECO:0000256" key="12">
    <source>
        <dbReference type="SAM" id="SignalP"/>
    </source>
</evidence>
<evidence type="ECO:0000256" key="7">
    <source>
        <dbReference type="ARBA" id="ARBA00023002"/>
    </source>
</evidence>
<dbReference type="PANTHER" id="PTHR11709:SF87">
    <property type="entry name" value="LACCASE"/>
    <property type="match status" value="1"/>
</dbReference>
<evidence type="ECO:0000256" key="8">
    <source>
        <dbReference type="ARBA" id="ARBA00023008"/>
    </source>
</evidence>
<dbReference type="GO" id="GO:0046274">
    <property type="term" value="P:lignin catabolic process"/>
    <property type="evidence" value="ECO:0007669"/>
    <property type="project" value="UniProtKB-KW"/>
</dbReference>
<dbReference type="CDD" id="cd13901">
    <property type="entry name" value="CuRO_3_MaLCC_like"/>
    <property type="match status" value="1"/>
</dbReference>
<dbReference type="PROSITE" id="PS00079">
    <property type="entry name" value="MULTICOPPER_OXIDASE1"/>
    <property type="match status" value="1"/>
</dbReference>
<dbReference type="FunFam" id="2.60.40.420:FF:000045">
    <property type="entry name" value="Laccase 2"/>
    <property type="match status" value="1"/>
</dbReference>
<keyword evidence="7" id="KW-0560">Oxidoreductase</keyword>
<dbReference type="Pfam" id="PF07731">
    <property type="entry name" value="Cu-oxidase_2"/>
    <property type="match status" value="1"/>
</dbReference>
<feature type="domain" description="Plastocyanin-like" evidence="15">
    <location>
        <begin position="84"/>
        <end position="196"/>
    </location>
</feature>
<keyword evidence="6 12" id="KW-0732">Signal</keyword>
<keyword evidence="10" id="KW-0325">Glycoprotein</keyword>
<dbReference type="InterPro" id="IPR033138">
    <property type="entry name" value="Cu_oxidase_CS"/>
</dbReference>
<dbReference type="PANTHER" id="PTHR11709">
    <property type="entry name" value="MULTI-COPPER OXIDASE"/>
    <property type="match status" value="1"/>
</dbReference>
<evidence type="ECO:0000313" key="16">
    <source>
        <dbReference type="EMBL" id="TPX10102.1"/>
    </source>
</evidence>
<name>A0A507AKG9_9PEZI</name>
<dbReference type="InterPro" id="IPR002355">
    <property type="entry name" value="Cu_oxidase_Cu_BS"/>
</dbReference>
<reference evidence="16 17" key="1">
    <citation type="submission" date="2019-06" db="EMBL/GenBank/DDBJ databases">
        <title>Draft genome sequence of the filamentous fungus Phialemoniopsis curvata isolated from diesel fuel.</title>
        <authorList>
            <person name="Varaljay V.A."/>
            <person name="Lyon W.J."/>
            <person name="Crouch A.L."/>
            <person name="Drake C.E."/>
            <person name="Hollomon J.M."/>
            <person name="Nadeau L.J."/>
            <person name="Nunn H.S."/>
            <person name="Stevenson B.S."/>
            <person name="Bojanowski C.L."/>
            <person name="Crookes-Goodson W.J."/>
        </authorList>
    </citation>
    <scope>NUCLEOTIDE SEQUENCE [LARGE SCALE GENOMIC DNA]</scope>
    <source>
        <strain evidence="16 17">D216</strain>
    </source>
</reference>
<dbReference type="PROSITE" id="PS00080">
    <property type="entry name" value="MULTICOPPER_OXIDASE2"/>
    <property type="match status" value="1"/>
</dbReference>
<dbReference type="CDD" id="cd13880">
    <property type="entry name" value="CuRO_2_MaLCC_like"/>
    <property type="match status" value="1"/>
</dbReference>
<feature type="chain" id="PRO_5021317851" description="laccase" evidence="12">
    <location>
        <begin position="23"/>
        <end position="592"/>
    </location>
</feature>
<dbReference type="RefSeq" id="XP_030991813.1">
    <property type="nucleotide sequence ID" value="XM_031135363.1"/>
</dbReference>
<dbReference type="InterPro" id="IPR011707">
    <property type="entry name" value="Cu-oxidase-like_N"/>
</dbReference>
<dbReference type="EMBL" id="SKBQ01000005">
    <property type="protein sequence ID" value="TPX10102.1"/>
    <property type="molecule type" value="Genomic_DNA"/>
</dbReference>
<protein>
    <recommendedName>
        <fullName evidence="4">laccase</fullName>
        <ecNumber evidence="4">1.10.3.2</ecNumber>
    </recommendedName>
</protein>
<keyword evidence="11" id="KW-0439">Lignin degradation</keyword>
<dbReference type="InterPro" id="IPR011706">
    <property type="entry name" value="Cu-oxidase_C"/>
</dbReference>
<comment type="similarity">
    <text evidence="3">Belongs to the multicopper oxidase family.</text>
</comment>
<dbReference type="InParanoid" id="A0A507AKG9"/>
<evidence type="ECO:0000256" key="9">
    <source>
        <dbReference type="ARBA" id="ARBA00023157"/>
    </source>
</evidence>
<dbReference type="CDD" id="cd13854">
    <property type="entry name" value="CuRO_1_MaLCC_like"/>
    <property type="match status" value="1"/>
</dbReference>
<sequence>MWSCSRLLVPLLGMMLFRSVHAAPPAPVDVELVKRAGRNCNTASNRRTWCDGFSLDTDYEVPGNTPTGTVVSYTFVLTEVNNWVGPDGVVKNKFMLVNGQYPGPTIVADWGDTIQVTVINNLETNGTSIHWHGVRQLNSNIQDGANGLTECPIPPKGGSKVYRFRATQYGTSWYHSHFSAQYDNGIVGTILINGPASLPYEVDLGVFPITDYYYASADELLAITSRNAPPPADNILFNGTNKHPSTGQGRYAEVTLTPGKRHRLRIINTSADASFTVSLVDHDMTVIASDFVPVQSVTVNKLFVAIGQRFDVTIDASKVVGNYWFNVTFEASGACGASVNPHPAAVFRYQGAPKTDPTNPGTAVVPEPCVDKLDLVPVVTRTVSTSDFQPTIDNTLNVSLDLAPTFVWKINSSAINVDWNRPVLEYVMEGNTSYPQSENIISVNGKDRWAYWLIENEVGFNIAHPLHLHGHDFVVLGRSAVGAIGPFNAAADTRTLNGNNPARRDVTMLPAQGWVVLAFRTDNPGAWLFHCHIAWHVSAGLAVDFLENVGDLRQNIAPGDKADFDRNCNAWRAYFPEFDPFPKTDSGLRMMN</sequence>
<dbReference type="SUPFAM" id="SSF49503">
    <property type="entry name" value="Cupredoxins"/>
    <property type="match status" value="3"/>
</dbReference>
<dbReference type="FunFam" id="2.60.40.420:FF:000021">
    <property type="entry name" value="Extracellular dihydrogeodin oxidase/laccase"/>
    <property type="match status" value="1"/>
</dbReference>
<evidence type="ECO:0000313" key="17">
    <source>
        <dbReference type="Proteomes" id="UP000319257"/>
    </source>
</evidence>
<dbReference type="GO" id="GO:0005507">
    <property type="term" value="F:copper ion binding"/>
    <property type="evidence" value="ECO:0007669"/>
    <property type="project" value="InterPro"/>
</dbReference>
<dbReference type="Pfam" id="PF00394">
    <property type="entry name" value="Cu-oxidase"/>
    <property type="match status" value="1"/>
</dbReference>
<evidence type="ECO:0000256" key="1">
    <source>
        <dbReference type="ARBA" id="ARBA00000349"/>
    </source>
</evidence>
<keyword evidence="17" id="KW-1185">Reference proteome</keyword>
<dbReference type="EC" id="1.10.3.2" evidence="4"/>
<evidence type="ECO:0000256" key="10">
    <source>
        <dbReference type="ARBA" id="ARBA00023180"/>
    </source>
</evidence>
<dbReference type="GO" id="GO:0052716">
    <property type="term" value="F:hydroquinone:oxygen oxidoreductase activity"/>
    <property type="evidence" value="ECO:0007669"/>
    <property type="project" value="UniProtKB-EC"/>
</dbReference>
<dbReference type="FunFam" id="2.60.40.420:FF:000046">
    <property type="entry name" value="Multicopper oxidase"/>
    <property type="match status" value="1"/>
</dbReference>
<feature type="signal peptide" evidence="12">
    <location>
        <begin position="1"/>
        <end position="22"/>
    </location>
</feature>
<comment type="cofactor">
    <cofactor evidence="2">
        <name>Cu cation</name>
        <dbReference type="ChEBI" id="CHEBI:23378"/>
    </cofactor>
</comment>
<feature type="domain" description="Plastocyanin-like" evidence="13">
    <location>
        <begin position="206"/>
        <end position="352"/>
    </location>
</feature>
<evidence type="ECO:0000256" key="3">
    <source>
        <dbReference type="ARBA" id="ARBA00010609"/>
    </source>
</evidence>
<keyword evidence="9" id="KW-1015">Disulfide bond</keyword>
<dbReference type="OrthoDB" id="2121828at2759"/>
<evidence type="ECO:0000256" key="6">
    <source>
        <dbReference type="ARBA" id="ARBA00022729"/>
    </source>
</evidence>
<feature type="domain" description="Plastocyanin-like" evidence="14">
    <location>
        <begin position="421"/>
        <end position="549"/>
    </location>
</feature>
<dbReference type="AlphaFoldDB" id="A0A507AKG9"/>
<dbReference type="InterPro" id="IPR045087">
    <property type="entry name" value="Cu-oxidase_fam"/>
</dbReference>
<dbReference type="Pfam" id="PF07732">
    <property type="entry name" value="Cu-oxidase_3"/>
    <property type="match status" value="1"/>
</dbReference>
<evidence type="ECO:0000256" key="2">
    <source>
        <dbReference type="ARBA" id="ARBA00001935"/>
    </source>
</evidence>
<dbReference type="Gene3D" id="2.60.40.420">
    <property type="entry name" value="Cupredoxins - blue copper proteins"/>
    <property type="match status" value="3"/>
</dbReference>
<evidence type="ECO:0000256" key="4">
    <source>
        <dbReference type="ARBA" id="ARBA00012297"/>
    </source>
</evidence>
<gene>
    <name evidence="16" type="ORF">E0L32_001299</name>
</gene>